<evidence type="ECO:0000256" key="5">
    <source>
        <dbReference type="SAM" id="Phobius"/>
    </source>
</evidence>
<dbReference type="PANTHER" id="PTHR28018">
    <property type="entry name" value="RESPIRATORY SUPERCOMPLEX FACTOR 2, MITOCHONDRIAL"/>
    <property type="match status" value="1"/>
</dbReference>
<dbReference type="InterPro" id="IPR040153">
    <property type="entry name" value="Rcf2"/>
</dbReference>
<evidence type="ECO:0000256" key="4">
    <source>
        <dbReference type="ARBA" id="ARBA00023136"/>
    </source>
</evidence>
<protein>
    <recommendedName>
        <fullName evidence="6">HIG1 domain-containing protein</fullName>
    </recommendedName>
</protein>
<name>A0AAV7F2D5_ARIFI</name>
<evidence type="ECO:0000313" key="8">
    <source>
        <dbReference type="Proteomes" id="UP000825729"/>
    </source>
</evidence>
<dbReference type="InterPro" id="IPR007667">
    <property type="entry name" value="Hypoxia_induced_domain"/>
</dbReference>
<keyword evidence="2 5" id="KW-0812">Transmembrane</keyword>
<evidence type="ECO:0000259" key="6">
    <source>
        <dbReference type="PROSITE" id="PS51503"/>
    </source>
</evidence>
<proteinExistence type="predicted"/>
<organism evidence="7 8">
    <name type="scientific">Aristolochia fimbriata</name>
    <name type="common">White veined hardy Dutchman's pipe vine</name>
    <dbReference type="NCBI Taxonomy" id="158543"/>
    <lineage>
        <taxon>Eukaryota</taxon>
        <taxon>Viridiplantae</taxon>
        <taxon>Streptophyta</taxon>
        <taxon>Embryophyta</taxon>
        <taxon>Tracheophyta</taxon>
        <taxon>Spermatophyta</taxon>
        <taxon>Magnoliopsida</taxon>
        <taxon>Magnoliidae</taxon>
        <taxon>Piperales</taxon>
        <taxon>Aristolochiaceae</taxon>
        <taxon>Aristolochia</taxon>
    </lineage>
</organism>
<sequence>MDSVKSWVSEHKLTSIGTVWASAILGSLAYNRAAGTAMKPGLRIIHARLHAQALTLAVLSGAAVVHYWEPKPGVPPAENAHFTG</sequence>
<evidence type="ECO:0000256" key="1">
    <source>
        <dbReference type="ARBA" id="ARBA00004173"/>
    </source>
</evidence>
<feature type="domain" description="HIG1" evidence="6">
    <location>
        <begin position="1"/>
        <end position="77"/>
    </location>
</feature>
<evidence type="ECO:0000256" key="2">
    <source>
        <dbReference type="ARBA" id="ARBA00022692"/>
    </source>
</evidence>
<feature type="transmembrane region" description="Helical" evidence="5">
    <location>
        <begin position="12"/>
        <end position="30"/>
    </location>
</feature>
<gene>
    <name evidence="7" type="ORF">H6P81_008092</name>
</gene>
<comment type="caution">
    <text evidence="7">The sequence shown here is derived from an EMBL/GenBank/DDBJ whole genome shotgun (WGS) entry which is preliminary data.</text>
</comment>
<evidence type="ECO:0000256" key="3">
    <source>
        <dbReference type="ARBA" id="ARBA00022989"/>
    </source>
</evidence>
<dbReference type="AlphaFoldDB" id="A0AAV7F2D5"/>
<keyword evidence="3 5" id="KW-1133">Transmembrane helix</keyword>
<keyword evidence="8" id="KW-1185">Reference proteome</keyword>
<evidence type="ECO:0000313" key="7">
    <source>
        <dbReference type="EMBL" id="KAG9455188.1"/>
    </source>
</evidence>
<dbReference type="GO" id="GO:0005739">
    <property type="term" value="C:mitochondrion"/>
    <property type="evidence" value="ECO:0007669"/>
    <property type="project" value="UniProtKB-SubCell"/>
</dbReference>
<comment type="subcellular location">
    <subcellularLocation>
        <location evidence="1">Mitochondrion</location>
    </subcellularLocation>
</comment>
<dbReference type="PROSITE" id="PS51503">
    <property type="entry name" value="HIG1"/>
    <property type="match status" value="1"/>
</dbReference>
<dbReference type="PANTHER" id="PTHR28018:SF3">
    <property type="entry name" value="RESPIRATORY SUPERCOMPLEX FACTOR 2, MITOCHONDRIAL"/>
    <property type="match status" value="1"/>
</dbReference>
<accession>A0AAV7F2D5</accession>
<keyword evidence="4 5" id="KW-0472">Membrane</keyword>
<dbReference type="Proteomes" id="UP000825729">
    <property type="component" value="Unassembled WGS sequence"/>
</dbReference>
<dbReference type="EMBL" id="JAINDJ010000003">
    <property type="protein sequence ID" value="KAG9455188.1"/>
    <property type="molecule type" value="Genomic_DNA"/>
</dbReference>
<dbReference type="Pfam" id="PF04588">
    <property type="entry name" value="HIG_1_N"/>
    <property type="match status" value="1"/>
</dbReference>
<reference evidence="7 8" key="1">
    <citation type="submission" date="2021-07" db="EMBL/GenBank/DDBJ databases">
        <title>The Aristolochia fimbriata genome: insights into angiosperm evolution, floral development and chemical biosynthesis.</title>
        <authorList>
            <person name="Jiao Y."/>
        </authorList>
    </citation>
    <scope>NUCLEOTIDE SEQUENCE [LARGE SCALE GENOMIC DNA]</scope>
    <source>
        <strain evidence="7">IBCAS-2021</strain>
        <tissue evidence="7">Leaf</tissue>
    </source>
</reference>
<dbReference type="GO" id="GO:0033617">
    <property type="term" value="P:mitochondrial respiratory chain complex IV assembly"/>
    <property type="evidence" value="ECO:0007669"/>
    <property type="project" value="TreeGrafter"/>
</dbReference>